<evidence type="ECO:0000256" key="9">
    <source>
        <dbReference type="ARBA" id="ARBA00048090"/>
    </source>
</evidence>
<dbReference type="Pfam" id="PF13671">
    <property type="entry name" value="AAA_33"/>
    <property type="match status" value="1"/>
</dbReference>
<dbReference type="InterPro" id="IPR027417">
    <property type="entry name" value="P-loop_NTPase"/>
</dbReference>
<dbReference type="GO" id="GO:0005524">
    <property type="term" value="F:ATP binding"/>
    <property type="evidence" value="ECO:0007669"/>
    <property type="project" value="UniProtKB-KW"/>
</dbReference>
<evidence type="ECO:0000256" key="1">
    <source>
        <dbReference type="ARBA" id="ARBA00004761"/>
    </source>
</evidence>
<reference evidence="11" key="2">
    <citation type="submission" date="2020-09" db="EMBL/GenBank/DDBJ databases">
        <authorList>
            <person name="Sun Q."/>
            <person name="Zhou Y."/>
        </authorList>
    </citation>
    <scope>NUCLEOTIDE SEQUENCE</scope>
    <source>
        <strain evidence="11">CGMCC 1.15085</strain>
    </source>
</reference>
<evidence type="ECO:0000256" key="6">
    <source>
        <dbReference type="ARBA" id="ARBA00022777"/>
    </source>
</evidence>
<evidence type="ECO:0000256" key="5">
    <source>
        <dbReference type="ARBA" id="ARBA00022741"/>
    </source>
</evidence>
<evidence type="ECO:0000256" key="4">
    <source>
        <dbReference type="ARBA" id="ARBA00022679"/>
    </source>
</evidence>
<dbReference type="EMBL" id="BMHI01000006">
    <property type="protein sequence ID" value="GGB42478.1"/>
    <property type="molecule type" value="Genomic_DNA"/>
</dbReference>
<dbReference type="PANTHER" id="PTHR43442:SF3">
    <property type="entry name" value="GLUCONOKINASE-RELATED"/>
    <property type="match status" value="1"/>
</dbReference>
<proteinExistence type="inferred from homology"/>
<evidence type="ECO:0000256" key="2">
    <source>
        <dbReference type="ARBA" id="ARBA00008420"/>
    </source>
</evidence>
<keyword evidence="4 10" id="KW-0808">Transferase</keyword>
<comment type="similarity">
    <text evidence="2 10">Belongs to the gluconokinase GntK/GntV family.</text>
</comment>
<dbReference type="FunFam" id="3.40.50.300:FF:000522">
    <property type="entry name" value="Gluconokinase"/>
    <property type="match status" value="1"/>
</dbReference>
<keyword evidence="8" id="KW-0311">Gluconate utilization</keyword>
<dbReference type="GO" id="GO:0005737">
    <property type="term" value="C:cytoplasm"/>
    <property type="evidence" value="ECO:0007669"/>
    <property type="project" value="TreeGrafter"/>
</dbReference>
<dbReference type="NCBIfam" id="TIGR01313">
    <property type="entry name" value="therm_gnt_kin"/>
    <property type="match status" value="1"/>
</dbReference>
<evidence type="ECO:0000313" key="11">
    <source>
        <dbReference type="EMBL" id="GGB42478.1"/>
    </source>
</evidence>
<evidence type="ECO:0000256" key="8">
    <source>
        <dbReference type="ARBA" id="ARBA00023064"/>
    </source>
</evidence>
<evidence type="ECO:0000256" key="3">
    <source>
        <dbReference type="ARBA" id="ARBA00012054"/>
    </source>
</evidence>
<keyword evidence="7 10" id="KW-0067">ATP-binding</keyword>
<keyword evidence="5 10" id="KW-0547">Nucleotide-binding</keyword>
<dbReference type="CDD" id="cd02021">
    <property type="entry name" value="GntK"/>
    <property type="match status" value="1"/>
</dbReference>
<protein>
    <recommendedName>
        <fullName evidence="3 10">Gluconokinase</fullName>
        <ecNumber evidence="3 10">2.7.1.12</ecNumber>
    </recommendedName>
</protein>
<comment type="caution">
    <text evidence="11">The sequence shown here is derived from an EMBL/GenBank/DDBJ whole genome shotgun (WGS) entry which is preliminary data.</text>
</comment>
<dbReference type="RefSeq" id="WP_188838532.1">
    <property type="nucleotide sequence ID" value="NZ_BMHI01000006.1"/>
</dbReference>
<dbReference type="InterPro" id="IPR006001">
    <property type="entry name" value="Therm_gnt_kin"/>
</dbReference>
<evidence type="ECO:0000313" key="12">
    <source>
        <dbReference type="Proteomes" id="UP000636793"/>
    </source>
</evidence>
<keyword evidence="12" id="KW-1185">Reference proteome</keyword>
<sequence>MSAADDPAQFLIVMGVSGSGKTTLAEGIADAMGWLYAEGDDFHSQANVSKMAAGVPLTDEDRWPWLRSIGTWIDEHENDGRSAVITCSALKRSYRDLLREGRDNVRFVYLDVPQKVLEERLAKRTGHYMPPSLLPSQLEALEPLEPDEAGVVVHAHQTPEASLAQALELLGLTPKN</sequence>
<gene>
    <name evidence="11" type="ORF">GCM10011492_36780</name>
</gene>
<dbReference type="Proteomes" id="UP000636793">
    <property type="component" value="Unassembled WGS sequence"/>
</dbReference>
<comment type="pathway">
    <text evidence="1">Carbohydrate acid metabolism.</text>
</comment>
<dbReference type="PANTHER" id="PTHR43442">
    <property type="entry name" value="GLUCONOKINASE-RELATED"/>
    <property type="match status" value="1"/>
</dbReference>
<dbReference type="GO" id="GO:0019521">
    <property type="term" value="P:D-gluconate metabolic process"/>
    <property type="evidence" value="ECO:0007669"/>
    <property type="project" value="UniProtKB-KW"/>
</dbReference>
<keyword evidence="6 10" id="KW-0418">Kinase</keyword>
<accession>A0A916THN9</accession>
<evidence type="ECO:0000256" key="7">
    <source>
        <dbReference type="ARBA" id="ARBA00022840"/>
    </source>
</evidence>
<organism evidence="11 12">
    <name type="scientific">Flexivirga endophytica</name>
    <dbReference type="NCBI Taxonomy" id="1849103"/>
    <lineage>
        <taxon>Bacteria</taxon>
        <taxon>Bacillati</taxon>
        <taxon>Actinomycetota</taxon>
        <taxon>Actinomycetes</taxon>
        <taxon>Micrococcales</taxon>
        <taxon>Dermacoccaceae</taxon>
        <taxon>Flexivirga</taxon>
    </lineage>
</organism>
<name>A0A916THN9_9MICO</name>
<dbReference type="Gene3D" id="3.40.50.300">
    <property type="entry name" value="P-loop containing nucleotide triphosphate hydrolases"/>
    <property type="match status" value="1"/>
</dbReference>
<dbReference type="GO" id="GO:0046316">
    <property type="term" value="F:gluconokinase activity"/>
    <property type="evidence" value="ECO:0007669"/>
    <property type="project" value="UniProtKB-EC"/>
</dbReference>
<dbReference type="SUPFAM" id="SSF52540">
    <property type="entry name" value="P-loop containing nucleoside triphosphate hydrolases"/>
    <property type="match status" value="1"/>
</dbReference>
<dbReference type="EC" id="2.7.1.12" evidence="3 10"/>
<comment type="catalytic activity">
    <reaction evidence="9 10">
        <text>D-gluconate + ATP = 6-phospho-D-gluconate + ADP + H(+)</text>
        <dbReference type="Rhea" id="RHEA:19433"/>
        <dbReference type="ChEBI" id="CHEBI:15378"/>
        <dbReference type="ChEBI" id="CHEBI:18391"/>
        <dbReference type="ChEBI" id="CHEBI:30616"/>
        <dbReference type="ChEBI" id="CHEBI:58759"/>
        <dbReference type="ChEBI" id="CHEBI:456216"/>
        <dbReference type="EC" id="2.7.1.12"/>
    </reaction>
</comment>
<reference evidence="11" key="1">
    <citation type="journal article" date="2014" name="Int. J. Syst. Evol. Microbiol.">
        <title>Complete genome sequence of Corynebacterium casei LMG S-19264T (=DSM 44701T), isolated from a smear-ripened cheese.</title>
        <authorList>
            <consortium name="US DOE Joint Genome Institute (JGI-PGF)"/>
            <person name="Walter F."/>
            <person name="Albersmeier A."/>
            <person name="Kalinowski J."/>
            <person name="Ruckert C."/>
        </authorList>
    </citation>
    <scope>NUCLEOTIDE SEQUENCE</scope>
    <source>
        <strain evidence="11">CGMCC 1.15085</strain>
    </source>
</reference>
<dbReference type="AlphaFoldDB" id="A0A916THN9"/>
<evidence type="ECO:0000256" key="10">
    <source>
        <dbReference type="RuleBase" id="RU363066"/>
    </source>
</evidence>